<comment type="caution">
    <text evidence="2">The sequence shown here is derived from an EMBL/GenBank/DDBJ whole genome shotgun (WGS) entry which is preliminary data.</text>
</comment>
<feature type="compositionally biased region" description="Low complexity" evidence="1">
    <location>
        <begin position="136"/>
        <end position="153"/>
    </location>
</feature>
<gene>
    <name evidence="2" type="ORF">MERR_LOCUS18801</name>
</gene>
<feature type="region of interest" description="Disordered" evidence="1">
    <location>
        <begin position="15"/>
        <end position="40"/>
    </location>
</feature>
<feature type="compositionally biased region" description="Basic residues" evidence="1">
    <location>
        <begin position="95"/>
        <end position="117"/>
    </location>
</feature>
<feature type="compositionally biased region" description="Polar residues" evidence="1">
    <location>
        <begin position="21"/>
        <end position="31"/>
    </location>
</feature>
<evidence type="ECO:0000256" key="1">
    <source>
        <dbReference type="SAM" id="MobiDB-lite"/>
    </source>
</evidence>
<dbReference type="AlphaFoldDB" id="A0A6D2IWF9"/>
<dbReference type="EMBL" id="CACVBM020001107">
    <property type="protein sequence ID" value="CAA7031566.1"/>
    <property type="molecule type" value="Genomic_DNA"/>
</dbReference>
<name>A0A6D2IWF9_9BRAS</name>
<accession>A0A6D2IWF9</accession>
<sequence length="160" mass="17451">MSRKGVIAKRVKTGPGALSRNRGQAVQTAGRGTNVPRSAKVQTIRPCLGQSSIHRPITSRPGKQCPAVGHATTNAAHDHAARAGKQRLAAARPTHVPRRCAVRAGKPRPRPAKKHRPIFTVRPQPADQIIRPRPFRSATTRSGRPSRPTVRTPRSTRSRF</sequence>
<dbReference type="Proteomes" id="UP000467841">
    <property type="component" value="Unassembled WGS sequence"/>
</dbReference>
<keyword evidence="3" id="KW-1185">Reference proteome</keyword>
<protein>
    <submittedName>
        <fullName evidence="2">Uncharacterized protein</fullName>
    </submittedName>
</protein>
<evidence type="ECO:0000313" key="2">
    <source>
        <dbReference type="EMBL" id="CAA7031566.1"/>
    </source>
</evidence>
<feature type="region of interest" description="Disordered" evidence="1">
    <location>
        <begin position="74"/>
        <end position="160"/>
    </location>
</feature>
<reference evidence="2" key="1">
    <citation type="submission" date="2020-01" db="EMBL/GenBank/DDBJ databases">
        <authorList>
            <person name="Mishra B."/>
        </authorList>
    </citation>
    <scope>NUCLEOTIDE SEQUENCE [LARGE SCALE GENOMIC DNA]</scope>
</reference>
<proteinExistence type="predicted"/>
<organism evidence="2 3">
    <name type="scientific">Microthlaspi erraticum</name>
    <dbReference type="NCBI Taxonomy" id="1685480"/>
    <lineage>
        <taxon>Eukaryota</taxon>
        <taxon>Viridiplantae</taxon>
        <taxon>Streptophyta</taxon>
        <taxon>Embryophyta</taxon>
        <taxon>Tracheophyta</taxon>
        <taxon>Spermatophyta</taxon>
        <taxon>Magnoliopsida</taxon>
        <taxon>eudicotyledons</taxon>
        <taxon>Gunneridae</taxon>
        <taxon>Pentapetalae</taxon>
        <taxon>rosids</taxon>
        <taxon>malvids</taxon>
        <taxon>Brassicales</taxon>
        <taxon>Brassicaceae</taxon>
        <taxon>Coluteocarpeae</taxon>
        <taxon>Microthlaspi</taxon>
    </lineage>
</organism>
<evidence type="ECO:0000313" key="3">
    <source>
        <dbReference type="Proteomes" id="UP000467841"/>
    </source>
</evidence>